<evidence type="ECO:0000313" key="1">
    <source>
        <dbReference type="EMBL" id="MCW8336664.1"/>
    </source>
</evidence>
<organism evidence="1 2">
    <name type="scientific">Vibrio paucivorans</name>
    <dbReference type="NCBI Taxonomy" id="2829489"/>
    <lineage>
        <taxon>Bacteria</taxon>
        <taxon>Pseudomonadati</taxon>
        <taxon>Pseudomonadota</taxon>
        <taxon>Gammaproteobacteria</taxon>
        <taxon>Vibrionales</taxon>
        <taxon>Vibrionaceae</taxon>
        <taxon>Vibrio</taxon>
    </lineage>
</organism>
<name>A0A9X3CIW9_9VIBR</name>
<dbReference type="EMBL" id="JAKRRX010000330">
    <property type="protein sequence ID" value="MCW8336664.1"/>
    <property type="molecule type" value="Genomic_DNA"/>
</dbReference>
<evidence type="ECO:0000313" key="2">
    <source>
        <dbReference type="Proteomes" id="UP001155586"/>
    </source>
</evidence>
<sequence>MSEIEFSRQQKQAIVDELQKYFENELDAELGQFDGEFLLDFICKEIGPAFYNKGVADAQLVIEKKMLDVSDELYDIAKESKY</sequence>
<dbReference type="Pfam" id="PF09932">
    <property type="entry name" value="DUF2164"/>
    <property type="match status" value="1"/>
</dbReference>
<comment type="caution">
    <text evidence="1">The sequence shown here is derived from an EMBL/GenBank/DDBJ whole genome shotgun (WGS) entry which is preliminary data.</text>
</comment>
<dbReference type="AlphaFoldDB" id="A0A9X3CIW9"/>
<proteinExistence type="predicted"/>
<dbReference type="RefSeq" id="WP_252033942.1">
    <property type="nucleotide sequence ID" value="NZ_JAKRRX010000330.1"/>
</dbReference>
<gene>
    <name evidence="1" type="ORF">MD483_22925</name>
</gene>
<dbReference type="Proteomes" id="UP001155586">
    <property type="component" value="Unassembled WGS sequence"/>
</dbReference>
<reference evidence="1" key="1">
    <citation type="submission" date="2022-02" db="EMBL/GenBank/DDBJ databases">
        <title>Vibrio sp. nov., a new bacterium isolated from Bohai sea, China.</title>
        <authorList>
            <person name="Yuan Y."/>
        </authorList>
    </citation>
    <scope>NUCLEOTIDE SEQUENCE</scope>
    <source>
        <strain evidence="1">DBSS07</strain>
    </source>
</reference>
<dbReference type="InterPro" id="IPR018680">
    <property type="entry name" value="DUF2164"/>
</dbReference>
<keyword evidence="2" id="KW-1185">Reference proteome</keyword>
<protein>
    <submittedName>
        <fullName evidence="1">DUF2164 domain-containing protein</fullName>
    </submittedName>
</protein>
<accession>A0A9X3CIW9</accession>